<evidence type="ECO:0000256" key="10">
    <source>
        <dbReference type="ARBA" id="ARBA00061004"/>
    </source>
</evidence>
<evidence type="ECO:0000256" key="5">
    <source>
        <dbReference type="ARBA" id="ARBA00022771"/>
    </source>
</evidence>
<feature type="binding site" evidence="12">
    <location>
        <position position="208"/>
    </location>
    <ligand>
        <name>Zn(2+)</name>
        <dbReference type="ChEBI" id="CHEBI:29105"/>
        <label>1</label>
    </ligand>
</feature>
<dbReference type="GO" id="GO:0006260">
    <property type="term" value="P:DNA replication"/>
    <property type="evidence" value="ECO:0007669"/>
    <property type="project" value="UniProtKB-KW"/>
</dbReference>
<gene>
    <name evidence="12" type="primary">dnaJ</name>
    <name evidence="16" type="ORF">Gocc_2508</name>
</gene>
<dbReference type="FunFam" id="2.60.260.20:FF:000005">
    <property type="entry name" value="Chaperone protein dnaJ 1, mitochondrial"/>
    <property type="match status" value="1"/>
</dbReference>
<evidence type="ECO:0000256" key="8">
    <source>
        <dbReference type="ARBA" id="ARBA00023186"/>
    </source>
</evidence>
<feature type="binding site" evidence="12">
    <location>
        <position position="169"/>
    </location>
    <ligand>
        <name>Zn(2+)</name>
        <dbReference type="ChEBI" id="CHEBI:29105"/>
        <label>2</label>
    </ligand>
</feature>
<dbReference type="PANTHER" id="PTHR43096">
    <property type="entry name" value="DNAJ HOMOLOG 1, MITOCHONDRIAL-RELATED"/>
    <property type="match status" value="1"/>
</dbReference>
<feature type="binding site" evidence="12">
    <location>
        <position position="191"/>
    </location>
    <ligand>
        <name>Zn(2+)</name>
        <dbReference type="ChEBI" id="CHEBI:29105"/>
        <label>2</label>
    </ligand>
</feature>
<reference evidence="17" key="2">
    <citation type="journal article" date="2019" name="MicrobiologyOpen">
        <title>High-quality draft genome sequence of Gaiella occulta isolated from a 150 meter deep mineral water borehole and comparison with the genome sequences of other deep-branching lineages of the phylum Actinobacteria.</title>
        <authorList>
            <person name="Severino R."/>
            <person name="Froufe H.J.C."/>
            <person name="Barroso C."/>
            <person name="Albuquerque L."/>
            <person name="Lobo-da-Cunha A."/>
            <person name="da Costa M.S."/>
            <person name="Egas C."/>
        </authorList>
    </citation>
    <scope>NUCLEOTIDE SEQUENCE [LARGE SCALE GENOMIC DNA]</scope>
    <source>
        <strain evidence="17">F2-233</strain>
    </source>
</reference>
<evidence type="ECO:0000256" key="9">
    <source>
        <dbReference type="ARBA" id="ARBA00053423"/>
    </source>
</evidence>
<feature type="domain" description="CR-type" evidence="15">
    <location>
        <begin position="139"/>
        <end position="217"/>
    </location>
</feature>
<dbReference type="OrthoDB" id="9779889at2"/>
<dbReference type="GO" id="GO:0031072">
    <property type="term" value="F:heat shock protein binding"/>
    <property type="evidence" value="ECO:0007669"/>
    <property type="project" value="InterPro"/>
</dbReference>
<keyword evidence="17" id="KW-1185">Reference proteome</keyword>
<name>A0A7M2YVM9_9ACTN</name>
<dbReference type="InterPro" id="IPR036869">
    <property type="entry name" value="J_dom_sf"/>
</dbReference>
<feature type="repeat" description="CXXCXGXG motif" evidence="12">
    <location>
        <begin position="169"/>
        <end position="176"/>
    </location>
</feature>
<dbReference type="CDD" id="cd10747">
    <property type="entry name" value="DnaJ_C"/>
    <property type="match status" value="1"/>
</dbReference>
<feature type="binding site" evidence="12">
    <location>
        <position position="155"/>
    </location>
    <ligand>
        <name>Zn(2+)</name>
        <dbReference type="ChEBI" id="CHEBI:29105"/>
        <label>1</label>
    </ligand>
</feature>
<keyword evidence="4 12" id="KW-0677">Repeat</keyword>
<sequence>MSAAVKSPYEILGVPKTATDDEIKRAYRKLARRFHPDANQGDAASEERFKEVQGAYDILSDPEKRKQYDAFGAAGPRAGAGGGPGQGGFSYENVDLSDLLGQFGGIFGRGSGRRARPQPERGADLESRVRLSFEDALRGAQVRVPVDVDAPCHVCHGTGAEPGTKPVTCPQCGGSGTVSDSHGLFALSQPCPRCRGNGVVVEQPCGACRGSGRERVTKRYAVKIPAGAKDGTRVRLKGKGEPGRNGGPAGDLFVVVSVEPSPLYERRGADLVLEVPVTYPEAALGATVEIPTPDGPVALKVPAGSETGRLLRVKGRGAPKLKGGGKGDLLARVKVTVPQKLTKAEREALENCAKVLRESPRARFERMS</sequence>
<dbReference type="PANTHER" id="PTHR43096:SF54">
    <property type="entry name" value="CHAPERONE PROTEIN DNAJ 1"/>
    <property type="match status" value="1"/>
</dbReference>
<comment type="function">
    <text evidence="9 12">Participates actively in the response to hyperosmotic and heat shock by preventing the aggregation of stress-denatured proteins and by disaggregating proteins, also in an autonomous, DnaK-independent fashion. Unfolded proteins bind initially to DnaJ; upon interaction with the DnaJ-bound protein, DnaK hydrolyzes its bound ATP, resulting in the formation of a stable complex. GrpE releases ADP from DnaK; ATP binding to DnaK triggers the release of the substrate protein, thus completing the reaction cycle. Several rounds of ATP-dependent interactions between DnaJ, DnaK and GrpE are required for fully efficient folding. Also involved, together with DnaK and GrpE, in the DNA replication of plasmids through activation of initiation proteins.</text>
</comment>
<comment type="cofactor">
    <cofactor evidence="12">
        <name>Zn(2+)</name>
        <dbReference type="ChEBI" id="CHEBI:29105"/>
    </cofactor>
    <text evidence="12">Binds 2 Zn(2+) ions per monomer.</text>
</comment>
<evidence type="ECO:0000256" key="7">
    <source>
        <dbReference type="ARBA" id="ARBA00023016"/>
    </source>
</evidence>
<keyword evidence="2 12" id="KW-0235">DNA replication</keyword>
<keyword evidence="1 12" id="KW-0963">Cytoplasm</keyword>
<dbReference type="SUPFAM" id="SSF49493">
    <property type="entry name" value="HSP40/DnaJ peptide-binding domain"/>
    <property type="match status" value="2"/>
</dbReference>
<dbReference type="InterPro" id="IPR018253">
    <property type="entry name" value="DnaJ_domain_CS"/>
</dbReference>
<dbReference type="Gene3D" id="2.10.230.10">
    <property type="entry name" value="Heat shock protein DnaJ, cysteine-rich domain"/>
    <property type="match status" value="1"/>
</dbReference>
<reference evidence="16 17" key="1">
    <citation type="submission" date="2018-07" db="EMBL/GenBank/DDBJ databases">
        <title>High-quality-draft genome sequence of Gaiella occulta.</title>
        <authorList>
            <person name="Severino R."/>
            <person name="Froufe H.J.C."/>
            <person name="Rainey F.A."/>
            <person name="Barroso C."/>
            <person name="Albuquerque L."/>
            <person name="Lobo-Da-Cunha A."/>
            <person name="Da Costa M.S."/>
            <person name="Egas C."/>
        </authorList>
    </citation>
    <scope>NUCLEOTIDE SEQUENCE [LARGE SCALE GENOMIC DNA]</scope>
    <source>
        <strain evidence="16 17">F2-233</strain>
    </source>
</reference>
<evidence type="ECO:0000259" key="15">
    <source>
        <dbReference type="PROSITE" id="PS51188"/>
    </source>
</evidence>
<dbReference type="Gene3D" id="1.10.287.110">
    <property type="entry name" value="DnaJ domain"/>
    <property type="match status" value="1"/>
</dbReference>
<keyword evidence="5 12" id="KW-0863">Zinc-finger</keyword>
<dbReference type="PROSITE" id="PS00636">
    <property type="entry name" value="DNAJ_1"/>
    <property type="match status" value="1"/>
</dbReference>
<organism evidence="16 17">
    <name type="scientific">Gaiella occulta</name>
    <dbReference type="NCBI Taxonomy" id="1002870"/>
    <lineage>
        <taxon>Bacteria</taxon>
        <taxon>Bacillati</taxon>
        <taxon>Actinomycetota</taxon>
        <taxon>Thermoleophilia</taxon>
        <taxon>Gaiellales</taxon>
        <taxon>Gaiellaceae</taxon>
        <taxon>Gaiella</taxon>
    </lineage>
</organism>
<dbReference type="CDD" id="cd06257">
    <property type="entry name" value="DnaJ"/>
    <property type="match status" value="1"/>
</dbReference>
<dbReference type="InterPro" id="IPR001305">
    <property type="entry name" value="HSP_DnaJ_Cys-rich_dom"/>
</dbReference>
<keyword evidence="6 12" id="KW-0862">Zinc</keyword>
<dbReference type="GO" id="GO:0005737">
    <property type="term" value="C:cytoplasm"/>
    <property type="evidence" value="ECO:0007669"/>
    <property type="project" value="UniProtKB-SubCell"/>
</dbReference>
<evidence type="ECO:0000313" key="17">
    <source>
        <dbReference type="Proteomes" id="UP000254134"/>
    </source>
</evidence>
<feature type="binding site" evidence="12">
    <location>
        <position position="205"/>
    </location>
    <ligand>
        <name>Zn(2+)</name>
        <dbReference type="ChEBI" id="CHEBI:29105"/>
        <label>1</label>
    </ligand>
</feature>
<dbReference type="Pfam" id="PF01556">
    <property type="entry name" value="DnaJ_C"/>
    <property type="match status" value="1"/>
</dbReference>
<feature type="zinc finger region" description="CR-type" evidence="13">
    <location>
        <begin position="139"/>
        <end position="217"/>
    </location>
</feature>
<feature type="repeat" description="CXXCXGXG motif" evidence="12">
    <location>
        <begin position="205"/>
        <end position="212"/>
    </location>
</feature>
<dbReference type="GO" id="GO:0008270">
    <property type="term" value="F:zinc ion binding"/>
    <property type="evidence" value="ECO:0007669"/>
    <property type="project" value="UniProtKB-UniRule"/>
</dbReference>
<dbReference type="HAMAP" id="MF_01152">
    <property type="entry name" value="DnaJ"/>
    <property type="match status" value="1"/>
</dbReference>
<feature type="binding site" evidence="12">
    <location>
        <position position="172"/>
    </location>
    <ligand>
        <name>Zn(2+)</name>
        <dbReference type="ChEBI" id="CHEBI:29105"/>
        <label>2</label>
    </ligand>
</feature>
<evidence type="ECO:0000256" key="12">
    <source>
        <dbReference type="HAMAP-Rule" id="MF_01152"/>
    </source>
</evidence>
<dbReference type="InterPro" id="IPR012724">
    <property type="entry name" value="DnaJ"/>
</dbReference>
<dbReference type="InterPro" id="IPR008971">
    <property type="entry name" value="HSP40/DnaJ_pept-bd"/>
</dbReference>
<evidence type="ECO:0000256" key="6">
    <source>
        <dbReference type="ARBA" id="ARBA00022833"/>
    </source>
</evidence>
<dbReference type="EMBL" id="QQZY01000006">
    <property type="protein sequence ID" value="RDI73944.1"/>
    <property type="molecule type" value="Genomic_DNA"/>
</dbReference>
<evidence type="ECO:0000256" key="2">
    <source>
        <dbReference type="ARBA" id="ARBA00022705"/>
    </source>
</evidence>
<dbReference type="SUPFAM" id="SSF57938">
    <property type="entry name" value="DnaJ/Hsp40 cysteine-rich domain"/>
    <property type="match status" value="1"/>
</dbReference>
<feature type="binding site" evidence="12">
    <location>
        <position position="194"/>
    </location>
    <ligand>
        <name>Zn(2+)</name>
        <dbReference type="ChEBI" id="CHEBI:29105"/>
        <label>2</label>
    </ligand>
</feature>
<dbReference type="PROSITE" id="PS51188">
    <property type="entry name" value="ZF_CR"/>
    <property type="match status" value="1"/>
</dbReference>
<comment type="caution">
    <text evidence="16">The sequence shown here is derived from an EMBL/GenBank/DDBJ whole genome shotgun (WGS) entry which is preliminary data.</text>
</comment>
<dbReference type="Pfam" id="PF00684">
    <property type="entry name" value="DnaJ_CXXCXGXG"/>
    <property type="match status" value="1"/>
</dbReference>
<dbReference type="FunFam" id="2.10.230.10:FF:000002">
    <property type="entry name" value="Molecular chaperone DnaJ"/>
    <property type="match status" value="1"/>
</dbReference>
<evidence type="ECO:0000256" key="3">
    <source>
        <dbReference type="ARBA" id="ARBA00022723"/>
    </source>
</evidence>
<dbReference type="GO" id="GO:0042026">
    <property type="term" value="P:protein refolding"/>
    <property type="evidence" value="ECO:0007669"/>
    <property type="project" value="TreeGrafter"/>
</dbReference>
<feature type="domain" description="J" evidence="14">
    <location>
        <begin position="7"/>
        <end position="72"/>
    </location>
</feature>
<feature type="repeat" description="CXXCXGXG motif" evidence="12">
    <location>
        <begin position="152"/>
        <end position="159"/>
    </location>
</feature>
<evidence type="ECO:0000313" key="16">
    <source>
        <dbReference type="EMBL" id="RDI73944.1"/>
    </source>
</evidence>
<dbReference type="SMART" id="SM00271">
    <property type="entry name" value="DnaJ"/>
    <property type="match status" value="1"/>
</dbReference>
<comment type="subcellular location">
    <subcellularLocation>
        <location evidence="12">Cytoplasm</location>
    </subcellularLocation>
</comment>
<dbReference type="InterPro" id="IPR036410">
    <property type="entry name" value="HSP_DnaJ_Cys-rich_dom_sf"/>
</dbReference>
<dbReference type="CDD" id="cd10719">
    <property type="entry name" value="DnaJ_zf"/>
    <property type="match status" value="1"/>
</dbReference>
<evidence type="ECO:0000256" key="13">
    <source>
        <dbReference type="PROSITE-ProRule" id="PRU00546"/>
    </source>
</evidence>
<keyword evidence="7 12" id="KW-0346">Stress response</keyword>
<comment type="similarity">
    <text evidence="10 12">Belongs to the DnaJ family.</text>
</comment>
<dbReference type="GO" id="GO:0005524">
    <property type="term" value="F:ATP binding"/>
    <property type="evidence" value="ECO:0007669"/>
    <property type="project" value="InterPro"/>
</dbReference>
<dbReference type="GO" id="GO:0051082">
    <property type="term" value="F:unfolded protein binding"/>
    <property type="evidence" value="ECO:0007669"/>
    <property type="project" value="UniProtKB-UniRule"/>
</dbReference>
<evidence type="ECO:0000256" key="1">
    <source>
        <dbReference type="ARBA" id="ARBA00022490"/>
    </source>
</evidence>
<protein>
    <recommendedName>
        <fullName evidence="11 12">Chaperone protein DnaJ</fullName>
    </recommendedName>
</protein>
<evidence type="ECO:0000256" key="11">
    <source>
        <dbReference type="ARBA" id="ARBA00067609"/>
    </source>
</evidence>
<feature type="binding site" evidence="12">
    <location>
        <position position="152"/>
    </location>
    <ligand>
        <name>Zn(2+)</name>
        <dbReference type="ChEBI" id="CHEBI:29105"/>
        <label>1</label>
    </ligand>
</feature>
<dbReference type="PROSITE" id="PS50076">
    <property type="entry name" value="DNAJ_2"/>
    <property type="match status" value="1"/>
</dbReference>
<proteinExistence type="inferred from homology"/>
<dbReference type="AlphaFoldDB" id="A0A7M2YVM9"/>
<feature type="repeat" description="CXXCXGXG motif" evidence="12">
    <location>
        <begin position="191"/>
        <end position="198"/>
    </location>
</feature>
<dbReference type="NCBIfam" id="NF008035">
    <property type="entry name" value="PRK10767.1"/>
    <property type="match status" value="1"/>
</dbReference>
<comment type="domain">
    <text evidence="12">The J domain is necessary and sufficient to stimulate DnaK ATPase activity. Zinc center 1 plays an important role in the autonomous, DnaK-independent chaperone activity of DnaJ. Zinc center 2 is essential for interaction with DnaK and for DnaJ activity.</text>
</comment>
<keyword evidence="8 12" id="KW-0143">Chaperone</keyword>
<dbReference type="InterPro" id="IPR001623">
    <property type="entry name" value="DnaJ_domain"/>
</dbReference>
<keyword evidence="3 12" id="KW-0479">Metal-binding</keyword>
<dbReference type="Pfam" id="PF00226">
    <property type="entry name" value="DnaJ"/>
    <property type="match status" value="1"/>
</dbReference>
<dbReference type="GO" id="GO:0009408">
    <property type="term" value="P:response to heat"/>
    <property type="evidence" value="ECO:0007669"/>
    <property type="project" value="InterPro"/>
</dbReference>
<dbReference type="FunFam" id="1.10.287.110:FF:000034">
    <property type="entry name" value="Chaperone protein DnaJ"/>
    <property type="match status" value="1"/>
</dbReference>
<dbReference type="NCBIfam" id="TIGR02349">
    <property type="entry name" value="DnaJ_bact"/>
    <property type="match status" value="1"/>
</dbReference>
<dbReference type="SUPFAM" id="SSF46565">
    <property type="entry name" value="Chaperone J-domain"/>
    <property type="match status" value="1"/>
</dbReference>
<dbReference type="Proteomes" id="UP000254134">
    <property type="component" value="Unassembled WGS sequence"/>
</dbReference>
<dbReference type="Gene3D" id="2.60.260.20">
    <property type="entry name" value="Urease metallochaperone UreE, N-terminal domain"/>
    <property type="match status" value="2"/>
</dbReference>
<dbReference type="InterPro" id="IPR002939">
    <property type="entry name" value="DnaJ_C"/>
</dbReference>
<evidence type="ECO:0000259" key="14">
    <source>
        <dbReference type="PROSITE" id="PS50076"/>
    </source>
</evidence>
<comment type="subunit">
    <text evidence="12">Homodimer.</text>
</comment>
<dbReference type="PRINTS" id="PR00625">
    <property type="entry name" value="JDOMAIN"/>
</dbReference>
<evidence type="ECO:0000256" key="4">
    <source>
        <dbReference type="ARBA" id="ARBA00022737"/>
    </source>
</evidence>
<accession>A0A7M2YVM9</accession>